<protein>
    <submittedName>
        <fullName evidence="1">Uncharacterized protein</fullName>
    </submittedName>
</protein>
<organism evidence="1 2">
    <name type="scientific">Streptomyces rochei</name>
    <name type="common">Streptomyces parvullus</name>
    <dbReference type="NCBI Taxonomy" id="1928"/>
    <lineage>
        <taxon>Bacteria</taxon>
        <taxon>Bacillati</taxon>
        <taxon>Actinomycetota</taxon>
        <taxon>Actinomycetes</taxon>
        <taxon>Kitasatosporales</taxon>
        <taxon>Streptomycetaceae</taxon>
        <taxon>Streptomyces</taxon>
        <taxon>Streptomyces rochei group</taxon>
    </lineage>
</organism>
<accession>A0ABW7EEJ2</accession>
<name>A0ABW7EEJ2_STRRO</name>
<evidence type="ECO:0000313" key="2">
    <source>
        <dbReference type="Proteomes" id="UP001605990"/>
    </source>
</evidence>
<gene>
    <name evidence="1" type="ORF">ACGU38_38985</name>
</gene>
<sequence length="94" mass="9611">LRAQLRAAGVTTLVGSQLVVEVDVDVARTAAAALADAAPTVGEHLWTGRTFTAGWGSSDVLDVTLVDPQLVVEVVGDIARGTAGTTLMPEPFAP</sequence>
<keyword evidence="2" id="KW-1185">Reference proteome</keyword>
<dbReference type="Proteomes" id="UP001605990">
    <property type="component" value="Unassembled WGS sequence"/>
</dbReference>
<proteinExistence type="predicted"/>
<reference evidence="1 2" key="1">
    <citation type="submission" date="2024-10" db="EMBL/GenBank/DDBJ databases">
        <title>Draft genome assembly of a novel steroid transforming actinomycete isolated from African clawed frog Xenopus laevis.</title>
        <authorList>
            <person name="Bragin E."/>
            <person name="Kollerov V."/>
            <person name="Donova M.V."/>
        </authorList>
    </citation>
    <scope>NUCLEOTIDE SEQUENCE [LARGE SCALE GENOMIC DNA]</scope>
    <source>
        <strain evidence="1 2">MTOC-St3</strain>
    </source>
</reference>
<evidence type="ECO:0000313" key="1">
    <source>
        <dbReference type="EMBL" id="MFG6301326.1"/>
    </source>
</evidence>
<feature type="non-terminal residue" evidence="1">
    <location>
        <position position="1"/>
    </location>
</feature>
<comment type="caution">
    <text evidence="1">The sequence shown here is derived from an EMBL/GenBank/DDBJ whole genome shotgun (WGS) entry which is preliminary data.</text>
</comment>
<dbReference type="EMBL" id="JBIENY010000536">
    <property type="protein sequence ID" value="MFG6301326.1"/>
    <property type="molecule type" value="Genomic_DNA"/>
</dbReference>